<gene>
    <name evidence="1" type="ORF">EW145_g7485</name>
</gene>
<dbReference type="OrthoDB" id="6362633at2759"/>
<protein>
    <recommendedName>
        <fullName evidence="3">Phosphoribulokinase/uridine kinase domain-containing protein</fullName>
    </recommendedName>
</protein>
<name>A0A4S4KID3_9AGAM</name>
<dbReference type="AlphaFoldDB" id="A0A4S4KID3"/>
<keyword evidence="2" id="KW-1185">Reference proteome</keyword>
<accession>A0A4S4KID3</accession>
<evidence type="ECO:0000313" key="1">
    <source>
        <dbReference type="EMBL" id="THG98081.1"/>
    </source>
</evidence>
<proteinExistence type="predicted"/>
<evidence type="ECO:0008006" key="3">
    <source>
        <dbReference type="Google" id="ProtNLM"/>
    </source>
</evidence>
<comment type="caution">
    <text evidence="1">The sequence shown here is derived from an EMBL/GenBank/DDBJ whole genome shotgun (WGS) entry which is preliminary data.</text>
</comment>
<dbReference type="Gene3D" id="3.40.50.300">
    <property type="entry name" value="P-loop containing nucleotide triphosphate hydrolases"/>
    <property type="match status" value="2"/>
</dbReference>
<dbReference type="PANTHER" id="PTHR10285">
    <property type="entry name" value="URIDINE KINASE"/>
    <property type="match status" value="1"/>
</dbReference>
<evidence type="ECO:0000313" key="2">
    <source>
        <dbReference type="Proteomes" id="UP000308199"/>
    </source>
</evidence>
<dbReference type="EMBL" id="SGPK01000758">
    <property type="protein sequence ID" value="THG98081.1"/>
    <property type="molecule type" value="Genomic_DNA"/>
</dbReference>
<dbReference type="Proteomes" id="UP000308199">
    <property type="component" value="Unassembled WGS sequence"/>
</dbReference>
<dbReference type="SUPFAM" id="SSF52540">
    <property type="entry name" value="P-loop containing nucleoside triphosphate hydrolases"/>
    <property type="match status" value="1"/>
</dbReference>
<organism evidence="1 2">
    <name type="scientific">Phellinidium pouzarii</name>
    <dbReference type="NCBI Taxonomy" id="167371"/>
    <lineage>
        <taxon>Eukaryota</taxon>
        <taxon>Fungi</taxon>
        <taxon>Dikarya</taxon>
        <taxon>Basidiomycota</taxon>
        <taxon>Agaricomycotina</taxon>
        <taxon>Agaricomycetes</taxon>
        <taxon>Hymenochaetales</taxon>
        <taxon>Hymenochaetaceae</taxon>
        <taxon>Phellinidium</taxon>
    </lineage>
</organism>
<dbReference type="InterPro" id="IPR027417">
    <property type="entry name" value="P-loop_NTPase"/>
</dbReference>
<sequence length="263" mass="29496">MDELARELSEYLVDRLKETAGTSRLLVGISGIPASGKSSLAKRVVAHCNEIFNKINPRLSPAILVGLDGWHLTRAQLDAFPDPKLAHDRRGAHWTFDGASYAAFIAALRSPVNESSDKVIRAPTFDHAVKDPEPDAVAILPHQRLIIIEGLYTFLSIDPWRAAGEMLDERWFIDIGVEDASKRLVKRHVITGVAKDVEEAIWRAEQNDMPSEFFFYVISLWHINVGSPDGRFIIDHMLEPTRRISSLDDSTFAISVERAPEPY</sequence>
<reference evidence="1 2" key="1">
    <citation type="submission" date="2019-02" db="EMBL/GenBank/DDBJ databases">
        <title>Genome sequencing of the rare red list fungi Phellinidium pouzarii.</title>
        <authorList>
            <person name="Buettner E."/>
            <person name="Kellner H."/>
        </authorList>
    </citation>
    <scope>NUCLEOTIDE SEQUENCE [LARGE SCALE GENOMIC DNA]</scope>
    <source>
        <strain evidence="1 2">DSM 108285</strain>
    </source>
</reference>